<organism evidence="5 6">
    <name type="scientific">Marasmiellus scandens</name>
    <dbReference type="NCBI Taxonomy" id="2682957"/>
    <lineage>
        <taxon>Eukaryota</taxon>
        <taxon>Fungi</taxon>
        <taxon>Dikarya</taxon>
        <taxon>Basidiomycota</taxon>
        <taxon>Agaricomycotina</taxon>
        <taxon>Agaricomycetes</taxon>
        <taxon>Agaricomycetidae</taxon>
        <taxon>Agaricales</taxon>
        <taxon>Marasmiineae</taxon>
        <taxon>Omphalotaceae</taxon>
        <taxon>Marasmiellus</taxon>
    </lineage>
</organism>
<sequence length="190" mass="21548">MNFAYSYIDRHSVEKDPPQLPIPQLRFVKAGVFAQLSNEPRHQKSSYAGAKRTYLVEEKIHVPVEAEFTKYIHNGSPLPNIPPEDPEYNIALFLCAVQHLQYVKTHQLAFLSDFQGYGGLLTDAQIITSPDLLKTLYGEDVDGDEAAADHGKQTLFGDGNIDRCFRKFPLEHECNLFCVWMDLIPFCDGE</sequence>
<keyword evidence="3" id="KW-0418">Kinase</keyword>
<keyword evidence="6" id="KW-1185">Reference proteome</keyword>
<dbReference type="PROSITE" id="PS51158">
    <property type="entry name" value="ALPHA_KINASE"/>
    <property type="match status" value="1"/>
</dbReference>
<evidence type="ECO:0000256" key="2">
    <source>
        <dbReference type="ARBA" id="ARBA00022679"/>
    </source>
</evidence>
<name>A0ABR1J7S5_9AGAR</name>
<dbReference type="EMBL" id="JBANRG010000028">
    <property type="protein sequence ID" value="KAK7452640.1"/>
    <property type="molecule type" value="Genomic_DNA"/>
</dbReference>
<dbReference type="Proteomes" id="UP001498398">
    <property type="component" value="Unassembled WGS sequence"/>
</dbReference>
<accession>A0ABR1J7S5</accession>
<evidence type="ECO:0000313" key="5">
    <source>
        <dbReference type="EMBL" id="KAK7452640.1"/>
    </source>
</evidence>
<dbReference type="Gene3D" id="3.20.200.10">
    <property type="entry name" value="MHCK/EF2 kinase"/>
    <property type="match status" value="1"/>
</dbReference>
<protein>
    <recommendedName>
        <fullName evidence="4">Alpha-type protein kinase domain-containing protein</fullName>
    </recommendedName>
</protein>
<proteinExistence type="predicted"/>
<gene>
    <name evidence="5" type="ORF">VKT23_012039</name>
</gene>
<feature type="domain" description="Alpha-type protein kinase" evidence="4">
    <location>
        <begin position="1"/>
        <end position="186"/>
    </location>
</feature>
<evidence type="ECO:0000256" key="3">
    <source>
        <dbReference type="ARBA" id="ARBA00022777"/>
    </source>
</evidence>
<evidence type="ECO:0000259" key="4">
    <source>
        <dbReference type="PROSITE" id="PS51158"/>
    </source>
</evidence>
<keyword evidence="1" id="KW-0723">Serine/threonine-protein kinase</keyword>
<reference evidence="5 6" key="1">
    <citation type="submission" date="2024-01" db="EMBL/GenBank/DDBJ databases">
        <title>A draft genome for the cacao thread blight pathogen Marasmiellus scandens.</title>
        <authorList>
            <person name="Baruah I.K."/>
            <person name="Leung J."/>
            <person name="Bukari Y."/>
            <person name="Amoako-Attah I."/>
            <person name="Meinhardt L.W."/>
            <person name="Bailey B.A."/>
            <person name="Cohen S.P."/>
        </authorList>
    </citation>
    <scope>NUCLEOTIDE SEQUENCE [LARGE SCALE GENOMIC DNA]</scope>
    <source>
        <strain evidence="5 6">GH-19</strain>
    </source>
</reference>
<evidence type="ECO:0000256" key="1">
    <source>
        <dbReference type="ARBA" id="ARBA00022527"/>
    </source>
</evidence>
<dbReference type="InterPro" id="IPR004166">
    <property type="entry name" value="a-kinase_dom"/>
</dbReference>
<dbReference type="Pfam" id="PF02816">
    <property type="entry name" value="Alpha_kinase"/>
    <property type="match status" value="1"/>
</dbReference>
<evidence type="ECO:0000313" key="6">
    <source>
        <dbReference type="Proteomes" id="UP001498398"/>
    </source>
</evidence>
<comment type="caution">
    <text evidence="5">The sequence shown here is derived from an EMBL/GenBank/DDBJ whole genome shotgun (WGS) entry which is preliminary data.</text>
</comment>
<dbReference type="SUPFAM" id="SSF56112">
    <property type="entry name" value="Protein kinase-like (PK-like)"/>
    <property type="match status" value="1"/>
</dbReference>
<dbReference type="InterPro" id="IPR011009">
    <property type="entry name" value="Kinase-like_dom_sf"/>
</dbReference>
<keyword evidence="2" id="KW-0808">Transferase</keyword>